<dbReference type="RefSeq" id="WP_112259658.1">
    <property type="nucleotide sequence ID" value="NZ_QMIG01000022.1"/>
</dbReference>
<dbReference type="Proteomes" id="UP000250462">
    <property type="component" value="Unassembled WGS sequence"/>
</dbReference>
<proteinExistence type="predicted"/>
<organism evidence="1 2">
    <name type="scientific">Phytoactinopolyspora halophila</name>
    <dbReference type="NCBI Taxonomy" id="1981511"/>
    <lineage>
        <taxon>Bacteria</taxon>
        <taxon>Bacillati</taxon>
        <taxon>Actinomycetota</taxon>
        <taxon>Actinomycetes</taxon>
        <taxon>Jiangellales</taxon>
        <taxon>Jiangellaceae</taxon>
        <taxon>Phytoactinopolyspora</taxon>
    </lineage>
</organism>
<reference evidence="1 2" key="1">
    <citation type="submission" date="2018-06" db="EMBL/GenBank/DDBJ databases">
        <title>Phytoactinopolyspora halophila sp. nov., a novel halophilic actinomycete isolated from a saline soil in China.</title>
        <authorList>
            <person name="Tang S.-K."/>
        </authorList>
    </citation>
    <scope>NUCLEOTIDE SEQUENCE [LARGE SCALE GENOMIC DNA]</scope>
    <source>
        <strain evidence="1 2">YIM 96934</strain>
    </source>
</reference>
<comment type="caution">
    <text evidence="1">The sequence shown here is derived from an EMBL/GenBank/DDBJ whole genome shotgun (WGS) entry which is preliminary data.</text>
</comment>
<sequence>MTTYYDADGNEIQEHKLEEQYEKMLDENHGTVRLGELEYAASRVLREVDPTAYRVGFADWLSELEENGQMFENDPTAEVE</sequence>
<protein>
    <submittedName>
        <fullName evidence="1">Uncharacterized protein</fullName>
    </submittedName>
</protein>
<dbReference type="EMBL" id="QMIG01000022">
    <property type="protein sequence ID" value="RAW11150.1"/>
    <property type="molecule type" value="Genomic_DNA"/>
</dbReference>
<name>A0A329QFS0_9ACTN</name>
<accession>A0A329QFS0</accession>
<evidence type="ECO:0000313" key="1">
    <source>
        <dbReference type="EMBL" id="RAW11150.1"/>
    </source>
</evidence>
<evidence type="ECO:0000313" key="2">
    <source>
        <dbReference type="Proteomes" id="UP000250462"/>
    </source>
</evidence>
<keyword evidence="2" id="KW-1185">Reference proteome</keyword>
<dbReference type="AlphaFoldDB" id="A0A329QFS0"/>
<gene>
    <name evidence="1" type="ORF">DPM12_17565</name>
</gene>